<comment type="caution">
    <text evidence="2">The sequence shown here is derived from an EMBL/GenBank/DDBJ whole genome shotgun (WGS) entry which is preliminary data.</text>
</comment>
<feature type="compositionally biased region" description="Pro residues" evidence="1">
    <location>
        <begin position="383"/>
        <end position="393"/>
    </location>
</feature>
<evidence type="ECO:0000256" key="1">
    <source>
        <dbReference type="SAM" id="MobiDB-lite"/>
    </source>
</evidence>
<evidence type="ECO:0000313" key="3">
    <source>
        <dbReference type="Proteomes" id="UP000724874"/>
    </source>
</evidence>
<feature type="region of interest" description="Disordered" evidence="1">
    <location>
        <begin position="36"/>
        <end position="63"/>
    </location>
</feature>
<keyword evidence="3" id="KW-1185">Reference proteome</keyword>
<reference evidence="2" key="1">
    <citation type="submission" date="2020-11" db="EMBL/GenBank/DDBJ databases">
        <authorList>
            <consortium name="DOE Joint Genome Institute"/>
            <person name="Ahrendt S."/>
            <person name="Riley R."/>
            <person name="Andreopoulos W."/>
            <person name="LaButti K."/>
            <person name="Pangilinan J."/>
            <person name="Ruiz-duenas F.J."/>
            <person name="Barrasa J.M."/>
            <person name="Sanchez-Garcia M."/>
            <person name="Camarero S."/>
            <person name="Miyauchi S."/>
            <person name="Serrano A."/>
            <person name="Linde D."/>
            <person name="Babiker R."/>
            <person name="Drula E."/>
            <person name="Ayuso-Fernandez I."/>
            <person name="Pacheco R."/>
            <person name="Padilla G."/>
            <person name="Ferreira P."/>
            <person name="Barriuso J."/>
            <person name="Kellner H."/>
            <person name="Castanera R."/>
            <person name="Alfaro M."/>
            <person name="Ramirez L."/>
            <person name="Pisabarro A.G."/>
            <person name="Kuo A."/>
            <person name="Tritt A."/>
            <person name="Lipzen A."/>
            <person name="He G."/>
            <person name="Yan M."/>
            <person name="Ng V."/>
            <person name="Cullen D."/>
            <person name="Martin F."/>
            <person name="Rosso M.-N."/>
            <person name="Henrissat B."/>
            <person name="Hibbett D."/>
            <person name="Martinez A.T."/>
            <person name="Grigoriev I.V."/>
        </authorList>
    </citation>
    <scope>NUCLEOTIDE SEQUENCE</scope>
    <source>
        <strain evidence="2">AH 44721</strain>
    </source>
</reference>
<sequence>MSPSKKMSVSYMSSYCMVSYTSSLCRSYSEALRSLSRSPSPVFTSRKREVELVESPESATPARKIRKRLDLATDVEDGNESSEVELVAHVKHKDVPAKPRPGSPAFVKQEPVTLTTTPGNAGSSATGRRLSFGTVDADADAGGQSVGSSKRARKPSRRLVDTAEADNLDEKSSALLDAAGVRSSRAPKVVKQKHPQSESEGEHIVDTPVKRPIKDLTPAGRGSAHKKTPRRPVVVESEDDDFEDVTEIRRYMAAKASSSSNFPSKLTKFFADRAKTKAASSLPVQQHKSLVAQLTADPDDDVVCVSQSDAEPEPSAPPNVAPRGSNSRPLGHTVSLSPCSEDEYVGQMTSRQLVDRASSRDTTISPSKADKGKAVARDLAPCTPTPAPPPFPVPSDAAPGNTSSLSRSSSKRSGATPSTGSRHRDLNTLLASRLPVGSSSPSKTKEIVRNAARASTPIASSSRVEGESVIPWSPTPSRGDIASPRSADDVSEDADRTISTTSGGHKASSARRARMFSSAVGHGSDAEDGKADADVQTSCNDRRRERPEDNPASGPDTESGNRRYDKSPELTALHERFPDLPKLRGFAILRVFPGLERHMRQVMKIEEDDTPLLSCADTRDCVTDETCSVLLDLAQSFKSYDVFANPATVDPDLFSYKRTNTSLHVVWKEKQTHAVFVMPGVVAECALLHGAEHGWGSIYNTKKLIIHPFEENWDHTISMFGSVCNFTEAYGWWVQSAAALCTVRENASKHTSSGGPVNGSPLKGSRYMNRNPANPNFHYPSALNFTDSVPIYNGTTEDRLFDFSDEAFDTIRKLPLYKGGVTELPPFSVIAAGFTFNVYGSGQPPMTSWNIMFAIYLGRLPSD</sequence>
<dbReference type="AlphaFoldDB" id="A0A9P5NR82"/>
<feature type="region of interest" description="Disordered" evidence="1">
    <location>
        <begin position="294"/>
        <end position="564"/>
    </location>
</feature>
<feature type="region of interest" description="Disordered" evidence="1">
    <location>
        <begin position="89"/>
        <end position="240"/>
    </location>
</feature>
<feature type="compositionally biased region" description="Polar residues" evidence="1">
    <location>
        <begin position="324"/>
        <end position="338"/>
    </location>
</feature>
<accession>A0A9P5NR82</accession>
<feature type="compositionally biased region" description="Low complexity" evidence="1">
    <location>
        <begin position="394"/>
        <end position="413"/>
    </location>
</feature>
<dbReference type="EMBL" id="JADNYJ010000036">
    <property type="protein sequence ID" value="KAF8902346.1"/>
    <property type="molecule type" value="Genomic_DNA"/>
</dbReference>
<evidence type="ECO:0000313" key="2">
    <source>
        <dbReference type="EMBL" id="KAF8902346.1"/>
    </source>
</evidence>
<name>A0A9P5NR82_GYMJU</name>
<proteinExistence type="predicted"/>
<feature type="compositionally biased region" description="Basic and acidic residues" evidence="1">
    <location>
        <begin position="524"/>
        <end position="533"/>
    </location>
</feature>
<dbReference type="OrthoDB" id="3069426at2759"/>
<feature type="compositionally biased region" description="Basic and acidic residues" evidence="1">
    <location>
        <begin position="540"/>
        <end position="549"/>
    </location>
</feature>
<protein>
    <submittedName>
        <fullName evidence="2">Uncharacterized protein</fullName>
    </submittedName>
</protein>
<feature type="compositionally biased region" description="Polar residues" evidence="1">
    <location>
        <begin position="112"/>
        <end position="126"/>
    </location>
</feature>
<dbReference type="Proteomes" id="UP000724874">
    <property type="component" value="Unassembled WGS sequence"/>
</dbReference>
<organism evidence="2 3">
    <name type="scientific">Gymnopilus junonius</name>
    <name type="common">Spectacular rustgill mushroom</name>
    <name type="synonym">Gymnopilus spectabilis subsp. junonius</name>
    <dbReference type="NCBI Taxonomy" id="109634"/>
    <lineage>
        <taxon>Eukaryota</taxon>
        <taxon>Fungi</taxon>
        <taxon>Dikarya</taxon>
        <taxon>Basidiomycota</taxon>
        <taxon>Agaricomycotina</taxon>
        <taxon>Agaricomycetes</taxon>
        <taxon>Agaricomycetidae</taxon>
        <taxon>Agaricales</taxon>
        <taxon>Agaricineae</taxon>
        <taxon>Hymenogastraceae</taxon>
        <taxon>Gymnopilus</taxon>
    </lineage>
</organism>
<gene>
    <name evidence="2" type="ORF">CPB84DRAFT_1846288</name>
</gene>
<feature type="compositionally biased region" description="Basic and acidic residues" evidence="1">
    <location>
        <begin position="195"/>
        <end position="214"/>
    </location>
</feature>